<dbReference type="EMBL" id="QEAS01000037">
    <property type="protein sequence ID" value="PWG78053.1"/>
    <property type="molecule type" value="Genomic_DNA"/>
</dbReference>
<dbReference type="GO" id="GO:0005524">
    <property type="term" value="F:ATP binding"/>
    <property type="evidence" value="ECO:0007669"/>
    <property type="project" value="InterPro"/>
</dbReference>
<comment type="caution">
    <text evidence="3">The sequence shown here is derived from an EMBL/GenBank/DDBJ whole genome shotgun (WGS) entry which is preliminary data.</text>
</comment>
<dbReference type="InterPro" id="IPR027417">
    <property type="entry name" value="P-loop_NTPase"/>
</dbReference>
<protein>
    <recommendedName>
        <fullName evidence="2">ATPase AAA-type core domain-containing protein</fullName>
    </recommendedName>
</protein>
<name>A0A2U2P9K1_9SPHI</name>
<evidence type="ECO:0000259" key="2">
    <source>
        <dbReference type="Pfam" id="PF13304"/>
    </source>
</evidence>
<evidence type="ECO:0000256" key="1">
    <source>
        <dbReference type="SAM" id="Coils"/>
    </source>
</evidence>
<dbReference type="AlphaFoldDB" id="A0A2U2P9K1"/>
<sequence length="624" mass="72281">MELHYIWIRDFKNIKEQGFSFSDRYRITYDPDQAILDIAVNPNYFPNFFPGKISSVTGIIGANGAGKSNLFEFIKYFLASFSVSSSIVFEGLSAIAVFNKTIYLHIDIPLANESELQSEGFEVLRFKDSLPYLVDKSGANVSEALTDEKHELHENAYIFYSNIFDSREENYMFELVDISTNHLLNSSINDNRYYRYDPAIIPKEGIDSVTAFNILEVERQIEFLASNDHRLPFDPPGSVIVRIENQHNKFLENYSDSLKKSGLNQFDAILHKPWGNMQSEEQDDLKRIYRRLFIHKILIVLQLRRPHKFKKVTTEEFSDIIFNDNDQALVALFNSEDSIMIKGFLTSLNELIKVSSARKRNGKYTFDYEYHDIIETPLNKDTLTVFYRFFNAYKNITGEISILAFHWEGMSSGELAMLNLYSRFHYAFQFEVVNQSKHVVIMLDEAEVSLHPAWQIKLLDDLIIFLTAHLKEKSIQLIVASHSPFVISDLPKTMINFLDRNAEGNCVVVDGLMNLKHTFGANINTLYSDSFFMKKTLMGKFAKGKIDRLISTVNREREFDEEFPDWNIVQHYIDIIGEPLLRGFLQKQLNNNLAVKQKDLADLRMEIKSLETRIKKMEDQDGSN</sequence>
<evidence type="ECO:0000313" key="4">
    <source>
        <dbReference type="Proteomes" id="UP000245647"/>
    </source>
</evidence>
<dbReference type="PANTHER" id="PTHR43581">
    <property type="entry name" value="ATP/GTP PHOSPHATASE"/>
    <property type="match status" value="1"/>
</dbReference>
<feature type="coiled-coil region" evidence="1">
    <location>
        <begin position="586"/>
        <end position="620"/>
    </location>
</feature>
<proteinExistence type="predicted"/>
<dbReference type="OrthoDB" id="997844at2"/>
<dbReference type="Pfam" id="PF13304">
    <property type="entry name" value="AAA_21"/>
    <property type="match status" value="1"/>
</dbReference>
<keyword evidence="4" id="KW-1185">Reference proteome</keyword>
<organism evidence="3 4">
    <name type="scientific">Pararcticibacter amylolyticus</name>
    <dbReference type="NCBI Taxonomy" id="2173175"/>
    <lineage>
        <taxon>Bacteria</taxon>
        <taxon>Pseudomonadati</taxon>
        <taxon>Bacteroidota</taxon>
        <taxon>Sphingobacteriia</taxon>
        <taxon>Sphingobacteriales</taxon>
        <taxon>Sphingobacteriaceae</taxon>
        <taxon>Pararcticibacter</taxon>
    </lineage>
</organism>
<dbReference type="GO" id="GO:0016887">
    <property type="term" value="F:ATP hydrolysis activity"/>
    <property type="evidence" value="ECO:0007669"/>
    <property type="project" value="InterPro"/>
</dbReference>
<dbReference type="InterPro" id="IPR051396">
    <property type="entry name" value="Bact_Antivir_Def_Nuclease"/>
</dbReference>
<accession>A0A2U2P9K1</accession>
<dbReference type="InterPro" id="IPR003959">
    <property type="entry name" value="ATPase_AAA_core"/>
</dbReference>
<dbReference type="SUPFAM" id="SSF52540">
    <property type="entry name" value="P-loop containing nucleoside triphosphate hydrolases"/>
    <property type="match status" value="1"/>
</dbReference>
<feature type="domain" description="ATPase AAA-type core" evidence="2">
    <location>
        <begin position="56"/>
        <end position="488"/>
    </location>
</feature>
<evidence type="ECO:0000313" key="3">
    <source>
        <dbReference type="EMBL" id="PWG78053.1"/>
    </source>
</evidence>
<keyword evidence="1" id="KW-0175">Coiled coil</keyword>
<dbReference type="Gene3D" id="3.40.50.300">
    <property type="entry name" value="P-loop containing nucleotide triphosphate hydrolases"/>
    <property type="match status" value="1"/>
</dbReference>
<dbReference type="PANTHER" id="PTHR43581:SF4">
    <property type="entry name" value="ATP_GTP PHOSPHATASE"/>
    <property type="match status" value="1"/>
</dbReference>
<reference evidence="3 4" key="1">
    <citation type="submission" date="2018-04" db="EMBL/GenBank/DDBJ databases">
        <title>Pedobacter chongqingensis sp. nov., isolated from a rottenly hemp rope.</title>
        <authorList>
            <person name="Cai Y."/>
        </authorList>
    </citation>
    <scope>NUCLEOTIDE SEQUENCE [LARGE SCALE GENOMIC DNA]</scope>
    <source>
        <strain evidence="3 4">FJ4-8</strain>
    </source>
</reference>
<gene>
    <name evidence="3" type="ORF">DDR33_24245</name>
</gene>
<dbReference type="RefSeq" id="WP_109418389.1">
    <property type="nucleotide sequence ID" value="NZ_QEAS01000037.1"/>
</dbReference>
<dbReference type="Proteomes" id="UP000245647">
    <property type="component" value="Unassembled WGS sequence"/>
</dbReference>